<comment type="caution">
    <text evidence="3">Lacks conserved residue(s) required for the propagation of feature annotation.</text>
</comment>
<dbReference type="GO" id="GO:0097163">
    <property type="term" value="F:sulfur carrier activity"/>
    <property type="evidence" value="ECO:0007669"/>
    <property type="project" value="UniProtKB-UniRule"/>
</dbReference>
<comment type="subcellular location">
    <subcellularLocation>
        <location evidence="3">Cytoplasm</location>
    </subcellularLocation>
</comment>
<reference evidence="4 5" key="1">
    <citation type="submission" date="2016-11" db="EMBL/GenBank/DDBJ databases">
        <title>Comparative genomics of Bartonella apis.</title>
        <authorList>
            <person name="Engel P."/>
        </authorList>
    </citation>
    <scope>NUCLEOTIDE SEQUENCE [LARGE SCALE GENOMIC DNA]</scope>
    <source>
        <strain evidence="4 5">BBC0178</strain>
    </source>
</reference>
<keyword evidence="5" id="KW-1185">Reference proteome</keyword>
<dbReference type="GO" id="GO:0016783">
    <property type="term" value="F:sulfurtransferase activity"/>
    <property type="evidence" value="ECO:0007669"/>
    <property type="project" value="InterPro"/>
</dbReference>
<proteinExistence type="inferred from homology"/>
<dbReference type="EMBL" id="CP015820">
    <property type="protein sequence ID" value="AQT42004.1"/>
    <property type="molecule type" value="Genomic_DNA"/>
</dbReference>
<dbReference type="HAMAP" id="MF_00187">
    <property type="entry name" value="FdhD"/>
    <property type="match status" value="1"/>
</dbReference>
<evidence type="ECO:0000256" key="1">
    <source>
        <dbReference type="ARBA" id="ARBA00022490"/>
    </source>
</evidence>
<dbReference type="InterPro" id="IPR003786">
    <property type="entry name" value="FdhD"/>
</dbReference>
<dbReference type="PIRSF" id="PIRSF015626">
    <property type="entry name" value="FdhD"/>
    <property type="match status" value="1"/>
</dbReference>
<dbReference type="SUPFAM" id="SSF53927">
    <property type="entry name" value="Cytidine deaminase-like"/>
    <property type="match status" value="1"/>
</dbReference>
<dbReference type="OrthoDB" id="3197277at2"/>
<dbReference type="Gene3D" id="3.10.20.10">
    <property type="match status" value="1"/>
</dbReference>
<dbReference type="Proteomes" id="UP000189660">
    <property type="component" value="Chromosome"/>
</dbReference>
<sequence length="283" mass="31355">MTILKKACSVEEKTDSKFSDTVHVDAEVVSASDGKRQQIEKTVAEEVPIALSYDGTTQAVLMASPDDLRDFAYGFSRTEEFINDPDEIENIDIVPLSRGIDVQIALRVDRRDAFRKRRRSMAGPVGCGLCGIESIDAAMREIDKVKRTDIHFDRDEIFNAAREICGKQILNNATRAVHAAAFYEKNKGIIAVREDVGRHNALDKLCGHLFLNRKDVSSGFVVVTSRLSVEMVQKAAVLGVSTLVAVSAATAEAIRIGQKCNMTLIGRTRENDFEIYCGKEWII</sequence>
<organism evidence="4 5">
    <name type="scientific">Bartonella apihabitans</name>
    <dbReference type="NCBI Taxonomy" id="2750929"/>
    <lineage>
        <taxon>Bacteria</taxon>
        <taxon>Pseudomonadati</taxon>
        <taxon>Pseudomonadota</taxon>
        <taxon>Alphaproteobacteria</taxon>
        <taxon>Hyphomicrobiales</taxon>
        <taxon>Bartonellaceae</taxon>
        <taxon>Bartonella</taxon>
    </lineage>
</organism>
<dbReference type="NCBIfam" id="TIGR00129">
    <property type="entry name" value="fdhD_narQ"/>
    <property type="match status" value="1"/>
</dbReference>
<dbReference type="InterPro" id="IPR016193">
    <property type="entry name" value="Cytidine_deaminase-like"/>
</dbReference>
<dbReference type="GO" id="GO:0005737">
    <property type="term" value="C:cytoplasm"/>
    <property type="evidence" value="ECO:0007669"/>
    <property type="project" value="UniProtKB-SubCell"/>
</dbReference>
<protein>
    <recommendedName>
        <fullName evidence="3">Sulfur carrier protein FdhD</fullName>
    </recommendedName>
</protein>
<dbReference type="PANTHER" id="PTHR30592">
    <property type="entry name" value="FORMATE DEHYDROGENASE"/>
    <property type="match status" value="1"/>
</dbReference>
<gene>
    <name evidence="3" type="primary">fdhD</name>
    <name evidence="4" type="ORF">BBC0178_005060</name>
</gene>
<dbReference type="RefSeq" id="WP_078039108.1">
    <property type="nucleotide sequence ID" value="NZ_CP015820.1"/>
</dbReference>
<dbReference type="AlphaFoldDB" id="A0A1U9M9L0"/>
<evidence type="ECO:0000256" key="3">
    <source>
        <dbReference type="HAMAP-Rule" id="MF_00187"/>
    </source>
</evidence>
<comment type="similarity">
    <text evidence="3">Belongs to the FdhD family.</text>
</comment>
<evidence type="ECO:0000256" key="2">
    <source>
        <dbReference type="ARBA" id="ARBA00023150"/>
    </source>
</evidence>
<keyword evidence="1 3" id="KW-0963">Cytoplasm</keyword>
<comment type="function">
    <text evidence="3">Required for formate dehydrogenase (FDH) activity. Acts as a sulfur carrier protein that transfers sulfur from IscS to the molybdenum cofactor prior to its insertion into FDH.</text>
</comment>
<feature type="active site" description="Cysteine persulfide intermediate" evidence="3">
    <location>
        <position position="127"/>
    </location>
</feature>
<evidence type="ECO:0000313" key="5">
    <source>
        <dbReference type="Proteomes" id="UP000189660"/>
    </source>
</evidence>
<keyword evidence="2 3" id="KW-0501">Molybdenum cofactor biosynthesis</keyword>
<dbReference type="KEGG" id="bapa:BBC0178_005060"/>
<name>A0A1U9M9L0_9HYPH</name>
<dbReference type="Gene3D" id="3.40.140.10">
    <property type="entry name" value="Cytidine Deaminase, domain 2"/>
    <property type="match status" value="1"/>
</dbReference>
<evidence type="ECO:0000313" key="4">
    <source>
        <dbReference type="EMBL" id="AQT42004.1"/>
    </source>
</evidence>
<dbReference type="Pfam" id="PF02634">
    <property type="entry name" value="FdhD-NarQ"/>
    <property type="match status" value="1"/>
</dbReference>
<dbReference type="PANTHER" id="PTHR30592:SF1">
    <property type="entry name" value="SULFUR CARRIER PROTEIN FDHD"/>
    <property type="match status" value="1"/>
</dbReference>
<accession>A0A1U9M9L0</accession>
<dbReference type="GO" id="GO:0006777">
    <property type="term" value="P:Mo-molybdopterin cofactor biosynthetic process"/>
    <property type="evidence" value="ECO:0007669"/>
    <property type="project" value="UniProtKB-UniRule"/>
</dbReference>